<evidence type="ECO:0000313" key="3">
    <source>
        <dbReference type="Proteomes" id="UP000026962"/>
    </source>
</evidence>
<keyword evidence="3" id="KW-1185">Reference proteome</keyword>
<feature type="transmembrane region" description="Helical" evidence="1">
    <location>
        <begin position="12"/>
        <end position="34"/>
    </location>
</feature>
<reference evidence="2" key="2">
    <citation type="submission" date="2018-05" db="EMBL/GenBank/DDBJ databases">
        <title>OpunRS2 (Oryza punctata Reference Sequence Version 2).</title>
        <authorList>
            <person name="Zhang J."/>
            <person name="Kudrna D."/>
            <person name="Lee S."/>
            <person name="Talag J."/>
            <person name="Welchert J."/>
            <person name="Wing R.A."/>
        </authorList>
    </citation>
    <scope>NUCLEOTIDE SEQUENCE [LARGE SCALE GENOMIC DNA]</scope>
</reference>
<dbReference type="PANTHER" id="PTHR33115">
    <property type="entry name" value="ARM REPEAT SUPERFAMILY PROTEIN"/>
    <property type="match status" value="1"/>
</dbReference>
<keyword evidence="1" id="KW-1133">Transmembrane helix</keyword>
<dbReference type="STRING" id="4537.A0A0E0MLF3"/>
<dbReference type="AlphaFoldDB" id="A0A0E0MLF3"/>
<protein>
    <submittedName>
        <fullName evidence="2">Uncharacterized protein</fullName>
    </submittedName>
</protein>
<dbReference type="Proteomes" id="UP000026962">
    <property type="component" value="Chromosome 12"/>
</dbReference>
<dbReference type="HOGENOM" id="CLU_669730_0_0_1"/>
<proteinExistence type="predicted"/>
<evidence type="ECO:0000313" key="2">
    <source>
        <dbReference type="EnsemblPlants" id="OPUNC12G08030.1"/>
    </source>
</evidence>
<sequence length="411" mass="46787">MTGDDSSRSSKANLKPALVILYSLALFQGVLFYYKAISALEEQRLPNKVADEYGFDDVSCGSVLDYLREIRVGCEKDPSFARGRNLITYAAQQMKSTSPDRCLSGRRILDTLIRFNWRASRSELPGQVQMLDSKSPYDREIRLRAARIVDHFSSEIRLDKIMLGIQCISSLLDVEPYQQDEPLRPLQDGHHISFQQEDDNQLLFQEHEEQRNHSHKQLQLTGIQIISKLSNNENNLRIMSNTDDLALKIVSLIYTKRYELKDHDNWSRLIAEPGVKLISRFIKGPQFENLAGEELAQLSLGSKTSATIILKKYGLIIVNCVTGTHPGFYSTAHRKIAADIVKHLYSHYRADDEHFENRKEAMIDMIRKAAKPRMAFADLIKEADRVAAETIHCPLFMGHSSEEDPNSCCIG</sequence>
<evidence type="ECO:0000256" key="1">
    <source>
        <dbReference type="SAM" id="Phobius"/>
    </source>
</evidence>
<reference evidence="2" key="1">
    <citation type="submission" date="2015-04" db="UniProtKB">
        <authorList>
            <consortium name="EnsemblPlants"/>
        </authorList>
    </citation>
    <scope>IDENTIFICATION</scope>
</reference>
<dbReference type="EnsemblPlants" id="OPUNC12G08030.1">
    <property type="protein sequence ID" value="OPUNC12G08030.1"/>
    <property type="gene ID" value="OPUNC12G08030"/>
</dbReference>
<organism evidence="2">
    <name type="scientific">Oryza punctata</name>
    <name type="common">Red rice</name>
    <dbReference type="NCBI Taxonomy" id="4537"/>
    <lineage>
        <taxon>Eukaryota</taxon>
        <taxon>Viridiplantae</taxon>
        <taxon>Streptophyta</taxon>
        <taxon>Embryophyta</taxon>
        <taxon>Tracheophyta</taxon>
        <taxon>Spermatophyta</taxon>
        <taxon>Magnoliopsida</taxon>
        <taxon>Liliopsida</taxon>
        <taxon>Poales</taxon>
        <taxon>Poaceae</taxon>
        <taxon>BOP clade</taxon>
        <taxon>Oryzoideae</taxon>
        <taxon>Oryzeae</taxon>
        <taxon>Oryzinae</taxon>
        <taxon>Oryza</taxon>
    </lineage>
</organism>
<dbReference type="Gramene" id="OPUNC12G08030.1">
    <property type="protein sequence ID" value="OPUNC12G08030.1"/>
    <property type="gene ID" value="OPUNC12G08030"/>
</dbReference>
<dbReference type="eggNOG" id="ENOG502QRQI">
    <property type="taxonomic scope" value="Eukaryota"/>
</dbReference>
<keyword evidence="1" id="KW-0472">Membrane</keyword>
<dbReference type="PANTHER" id="PTHR33115:SF82">
    <property type="entry name" value="OS12G0285100 PROTEIN"/>
    <property type="match status" value="1"/>
</dbReference>
<keyword evidence="1" id="KW-0812">Transmembrane</keyword>
<accession>A0A0E0MLF3</accession>
<name>A0A0E0MLF3_ORYPU</name>